<evidence type="ECO:0000256" key="1">
    <source>
        <dbReference type="SAM" id="MobiDB-lite"/>
    </source>
</evidence>
<comment type="caution">
    <text evidence="3">The sequence shown here is derived from an EMBL/GenBank/DDBJ whole genome shotgun (WGS) entry which is preliminary data.</text>
</comment>
<evidence type="ECO:0000259" key="2">
    <source>
        <dbReference type="Pfam" id="PF13986"/>
    </source>
</evidence>
<dbReference type="EMBL" id="QEXO01000004">
    <property type="protein sequence ID" value="PWE13569.1"/>
    <property type="molecule type" value="Genomic_DNA"/>
</dbReference>
<organism evidence="3 4">
    <name type="scientific">Alcaligenes faecalis</name>
    <dbReference type="NCBI Taxonomy" id="511"/>
    <lineage>
        <taxon>Bacteria</taxon>
        <taxon>Pseudomonadati</taxon>
        <taxon>Pseudomonadota</taxon>
        <taxon>Betaproteobacteria</taxon>
        <taxon>Burkholderiales</taxon>
        <taxon>Alcaligenaceae</taxon>
        <taxon>Alcaligenes</taxon>
    </lineage>
</organism>
<name>A0A2U2BHT7_ALCFA</name>
<protein>
    <recommendedName>
        <fullName evidence="2">DUF4224 domain-containing protein</fullName>
    </recommendedName>
</protein>
<dbReference type="Proteomes" id="UP000245216">
    <property type="component" value="Unassembled WGS sequence"/>
</dbReference>
<gene>
    <name evidence="3" type="ORF">DF183_14430</name>
</gene>
<evidence type="ECO:0000313" key="4">
    <source>
        <dbReference type="Proteomes" id="UP000245216"/>
    </source>
</evidence>
<sequence length="84" mass="9087">MGADVFLTPAEVAELTGINKGKRISGHLLHREQLQVQWLRTSGIPFFENARGRPIVARAAIEGRTAGSDPKPVRAWQPSVLTGG</sequence>
<proteinExistence type="predicted"/>
<evidence type="ECO:0000313" key="3">
    <source>
        <dbReference type="EMBL" id="PWE13569.1"/>
    </source>
</evidence>
<reference evidence="3 4" key="2">
    <citation type="submission" date="2018-05" db="EMBL/GenBank/DDBJ databases">
        <authorList>
            <person name="Lanie J.A."/>
            <person name="Ng W.-L."/>
            <person name="Kazmierczak K.M."/>
            <person name="Andrzejewski T.M."/>
            <person name="Davidsen T.M."/>
            <person name="Wayne K.J."/>
            <person name="Tettelin H."/>
            <person name="Glass J.I."/>
            <person name="Rusch D."/>
            <person name="Podicherti R."/>
            <person name="Tsui H.-C.T."/>
            <person name="Winkler M.E."/>
        </authorList>
    </citation>
    <scope>NUCLEOTIDE SEQUENCE [LARGE SCALE GENOMIC DNA]</scope>
    <source>
        <strain evidence="3 4">YBY</strain>
    </source>
</reference>
<accession>A0A2U2BHT7</accession>
<feature type="region of interest" description="Disordered" evidence="1">
    <location>
        <begin position="63"/>
        <end position="84"/>
    </location>
</feature>
<dbReference type="Pfam" id="PF13986">
    <property type="entry name" value="DUF4224"/>
    <property type="match status" value="1"/>
</dbReference>
<feature type="domain" description="DUF4224" evidence="2">
    <location>
        <begin position="31"/>
        <end position="61"/>
    </location>
</feature>
<reference evidence="3 4" key="1">
    <citation type="submission" date="2018-05" db="EMBL/GenBank/DDBJ databases">
        <title>Genome Sequence of an Efficient Indole-Degrading Bacterium, Alcaligenes sp.YBY.</title>
        <authorList>
            <person name="Yang B."/>
        </authorList>
    </citation>
    <scope>NUCLEOTIDE SEQUENCE [LARGE SCALE GENOMIC DNA]</scope>
    <source>
        <strain evidence="3 4">YBY</strain>
    </source>
</reference>
<dbReference type="AlphaFoldDB" id="A0A2U2BHT7"/>
<dbReference type="InterPro" id="IPR025319">
    <property type="entry name" value="DUF4224"/>
</dbReference>